<keyword evidence="1" id="KW-0812">Transmembrane</keyword>
<evidence type="ECO:0000313" key="3">
    <source>
        <dbReference type="Proteomes" id="UP000233469"/>
    </source>
</evidence>
<keyword evidence="1" id="KW-0472">Membrane</keyword>
<dbReference type="Proteomes" id="UP000233469">
    <property type="component" value="Unassembled WGS sequence"/>
</dbReference>
<reference evidence="2 3" key="1">
    <citation type="submission" date="2016-04" db="EMBL/GenBank/DDBJ databases">
        <title>Genome analyses suggest a sexual origin of heterokaryosis in a supposedly ancient asexual fungus.</title>
        <authorList>
            <person name="Ropars J."/>
            <person name="Sedzielewska K."/>
            <person name="Noel J."/>
            <person name="Charron P."/>
            <person name="Farinelli L."/>
            <person name="Marton T."/>
            <person name="Kruger M."/>
            <person name="Pelin A."/>
            <person name="Brachmann A."/>
            <person name="Corradi N."/>
        </authorList>
    </citation>
    <scope>NUCLEOTIDE SEQUENCE [LARGE SCALE GENOMIC DNA]</scope>
    <source>
        <strain evidence="2 3">C2</strain>
    </source>
</reference>
<name>A0A2N1P2U8_9GLOM</name>
<dbReference type="VEuPathDB" id="FungiDB:RhiirFUN_018276"/>
<reference evidence="2 3" key="2">
    <citation type="submission" date="2017-10" db="EMBL/GenBank/DDBJ databases">
        <title>Extensive intraspecific genome diversity in a model arbuscular mycorrhizal fungus.</title>
        <authorList>
            <person name="Chen E.C.H."/>
            <person name="Morin E."/>
            <person name="Baudet D."/>
            <person name="Noel J."/>
            <person name="Ndikumana S."/>
            <person name="Charron P."/>
            <person name="St-Onge C."/>
            <person name="Giorgi J."/>
            <person name="Grigoriev I.V."/>
            <person name="Roux C."/>
            <person name="Martin F.M."/>
            <person name="Corradi N."/>
        </authorList>
    </citation>
    <scope>NUCLEOTIDE SEQUENCE [LARGE SCALE GENOMIC DNA]</scope>
    <source>
        <strain evidence="2 3">C2</strain>
    </source>
</reference>
<dbReference type="VEuPathDB" id="FungiDB:FUN_000887"/>
<evidence type="ECO:0000313" key="2">
    <source>
        <dbReference type="EMBL" id="PKK80415.1"/>
    </source>
</evidence>
<comment type="caution">
    <text evidence="2">The sequence shown here is derived from an EMBL/GenBank/DDBJ whole genome shotgun (WGS) entry which is preliminary data.</text>
</comment>
<gene>
    <name evidence="2" type="ORF">RhiirC2_841792</name>
</gene>
<organism evidence="2 3">
    <name type="scientific">Rhizophagus irregularis</name>
    <dbReference type="NCBI Taxonomy" id="588596"/>
    <lineage>
        <taxon>Eukaryota</taxon>
        <taxon>Fungi</taxon>
        <taxon>Fungi incertae sedis</taxon>
        <taxon>Mucoromycota</taxon>
        <taxon>Glomeromycotina</taxon>
        <taxon>Glomeromycetes</taxon>
        <taxon>Glomerales</taxon>
        <taxon>Glomeraceae</taxon>
        <taxon>Rhizophagus</taxon>
    </lineage>
</organism>
<evidence type="ECO:0000256" key="1">
    <source>
        <dbReference type="SAM" id="Phobius"/>
    </source>
</evidence>
<dbReference type="EMBL" id="LLXL01000015">
    <property type="protein sequence ID" value="PKK80415.1"/>
    <property type="molecule type" value="Genomic_DNA"/>
</dbReference>
<keyword evidence="1" id="KW-1133">Transmembrane helix</keyword>
<dbReference type="VEuPathDB" id="FungiDB:RhiirA1_531886"/>
<sequence length="344" mass="39715">MSLEKEIDLRHLPTAYGISRLPQLGLCDNCRLQMNKNMVWCLLAAMVTIQFVIAYIARIFIRMREGISDETINEQADVSAMLATAISDINYWFINLREKANEWESLKELAKTYTETDIKELRSPPSSGKNTLGEYFRDYHNDIYIILAGMICEGEETKRNEFDAFWVCKVSCTWSDISNCTPVCLMRYGNHARYFWQKVKIFSQILDVMILFLGMYHPTLVDNPTPAEFAHALGLNDTLVMNFVQKCNMQSLRSSIATTSRAVHWTENWNPSKGETKDFLVRTIERLPSKLINSLGKGIDSYLFKRGWQMEWYRTATTVVPIDATVNADCGHSVWLIRISRFLH</sequence>
<feature type="transmembrane region" description="Helical" evidence="1">
    <location>
        <begin position="39"/>
        <end position="61"/>
    </location>
</feature>
<protein>
    <submittedName>
        <fullName evidence="2">Uncharacterized protein</fullName>
    </submittedName>
</protein>
<dbReference type="AlphaFoldDB" id="A0A2N1P2U8"/>
<accession>A0A2N1P2U8</accession>
<proteinExistence type="predicted"/>